<dbReference type="Gene3D" id="3.40.250.10">
    <property type="entry name" value="Rhodanese-like domain"/>
    <property type="match status" value="1"/>
</dbReference>
<dbReference type="Pfam" id="PF00581">
    <property type="entry name" value="Rhodanese"/>
    <property type="match status" value="1"/>
</dbReference>
<dbReference type="Gene3D" id="3.30.70.100">
    <property type="match status" value="1"/>
</dbReference>
<dbReference type="InterPro" id="IPR020936">
    <property type="entry name" value="TrhO"/>
</dbReference>
<dbReference type="KEGG" id="hhs:HHS_06980"/>
<dbReference type="STRING" id="1235990.BMSBPS_0329"/>
<sequence>MSVLHNLICNKKLKQRMLDETETRITVSFYKYFQIINPNVFRDSLYVFLNKYRVFGRIYISSEGINAQISVPVNLYESMRQILYTFDPALHNLRMNIALEDNGKSFWVLRIKVRNRIVADGIDDKDFDPSNVGKYLSASEVNSMLDDPSILFVDMRNYYEYMIGHFDNAIVVPASTFRNQLRMAVNMLQHYKNKKIVMYCTGGIRCEKATAWMKYNGFNDVNHIEGGIIGYTRSAWQKGLPVRFKGKNFVFDERMSERISDDVLSYCYQCSLPCDVYTNCKNNNCHLLFIQCLVCAQKYNGCCCLPCYQKITSIV</sequence>
<comment type="function">
    <text evidence="3">Catalyzes oxygen-dependent 5-hydroxyuridine (ho5U) modification at position 34 in tRNAs, the first step in 5-carboxymethoxyuridine (cmo5U) biosynthesis. May be part of an alternate pathway, which is able to bypass cmo5U biogenesis in a subset of tRNAs under aerobic conditions.</text>
</comment>
<dbReference type="eggNOG" id="COG1054">
    <property type="taxonomic scope" value="Bacteria"/>
</dbReference>
<keyword evidence="1 4" id="KW-0819">tRNA processing</keyword>
<keyword evidence="7" id="KW-1185">Reference proteome</keyword>
<gene>
    <name evidence="4" type="primary">trhO</name>
    <name evidence="6" type="ORF">HHS_06980</name>
</gene>
<dbReference type="Proteomes" id="UP000016900">
    <property type="component" value="Chromosome"/>
</dbReference>
<dbReference type="HAMAP" id="MF_00469">
    <property type="entry name" value="TrhO"/>
    <property type="match status" value="1"/>
</dbReference>
<dbReference type="GO" id="GO:0016705">
    <property type="term" value="F:oxidoreductase activity, acting on paired donors, with incorporation or reduction of molecular oxygen"/>
    <property type="evidence" value="ECO:0007669"/>
    <property type="project" value="UniProtKB-UniRule"/>
</dbReference>
<dbReference type="Pfam" id="PF17773">
    <property type="entry name" value="UPF0176_N"/>
    <property type="match status" value="1"/>
</dbReference>
<organism evidence="6 7">
    <name type="scientific">Candidatus Pantoea carbekii</name>
    <dbReference type="NCBI Taxonomy" id="1235990"/>
    <lineage>
        <taxon>Bacteria</taxon>
        <taxon>Pseudomonadati</taxon>
        <taxon>Pseudomonadota</taxon>
        <taxon>Gammaproteobacteria</taxon>
        <taxon>Enterobacterales</taxon>
        <taxon>Erwiniaceae</taxon>
        <taxon>Pantoea</taxon>
    </lineage>
</organism>
<dbReference type="NCBIfam" id="NF001133">
    <property type="entry name" value="PRK00142.1-1"/>
    <property type="match status" value="1"/>
</dbReference>
<dbReference type="Pfam" id="PF12368">
    <property type="entry name" value="Rhodanese_C"/>
    <property type="match status" value="1"/>
</dbReference>
<dbReference type="EC" id="1.14.-.-" evidence="4"/>
<dbReference type="PROSITE" id="PS50206">
    <property type="entry name" value="RHODANESE_3"/>
    <property type="match status" value="1"/>
</dbReference>
<comment type="catalytic activity">
    <reaction evidence="4">
        <text>uridine(34) in tRNA + AH2 + O2 = 5-hydroxyuridine(34) in tRNA + A + H2O</text>
        <dbReference type="Rhea" id="RHEA:64224"/>
        <dbReference type="Rhea" id="RHEA-COMP:11727"/>
        <dbReference type="Rhea" id="RHEA-COMP:13381"/>
        <dbReference type="ChEBI" id="CHEBI:13193"/>
        <dbReference type="ChEBI" id="CHEBI:15377"/>
        <dbReference type="ChEBI" id="CHEBI:15379"/>
        <dbReference type="ChEBI" id="CHEBI:17499"/>
        <dbReference type="ChEBI" id="CHEBI:65315"/>
        <dbReference type="ChEBI" id="CHEBI:136877"/>
    </reaction>
</comment>
<dbReference type="GO" id="GO:0006400">
    <property type="term" value="P:tRNA modification"/>
    <property type="evidence" value="ECO:0007669"/>
    <property type="project" value="UniProtKB-UniRule"/>
</dbReference>
<evidence type="ECO:0000313" key="6">
    <source>
        <dbReference type="EMBL" id="BAO00668.1"/>
    </source>
</evidence>
<evidence type="ECO:0000259" key="5">
    <source>
        <dbReference type="PROSITE" id="PS50206"/>
    </source>
</evidence>
<dbReference type="PATRIC" id="fig|1235990.3.peg.694"/>
<dbReference type="SMART" id="SM00450">
    <property type="entry name" value="RHOD"/>
    <property type="match status" value="1"/>
</dbReference>
<name>U3U9R8_9GAMM</name>
<feature type="domain" description="Rhodanese" evidence="5">
    <location>
        <begin position="146"/>
        <end position="233"/>
    </location>
</feature>
<evidence type="ECO:0000256" key="1">
    <source>
        <dbReference type="ARBA" id="ARBA00022694"/>
    </source>
</evidence>
<dbReference type="EMBL" id="AP012554">
    <property type="protein sequence ID" value="BAO00668.1"/>
    <property type="molecule type" value="Genomic_DNA"/>
</dbReference>
<proteinExistence type="inferred from homology"/>
<dbReference type="SUPFAM" id="SSF52821">
    <property type="entry name" value="Rhodanese/Cell cycle control phosphatase"/>
    <property type="match status" value="1"/>
</dbReference>
<dbReference type="PANTHER" id="PTHR43846:SF1">
    <property type="entry name" value="TRNA URIDINE(34) HYDROXYLASE"/>
    <property type="match status" value="1"/>
</dbReference>
<dbReference type="OrthoDB" id="9778326at2"/>
<dbReference type="AlphaFoldDB" id="U3U9R8"/>
<dbReference type="CDD" id="cd01518">
    <property type="entry name" value="RHOD_YceA"/>
    <property type="match status" value="1"/>
</dbReference>
<evidence type="ECO:0000256" key="4">
    <source>
        <dbReference type="HAMAP-Rule" id="MF_00469"/>
    </source>
</evidence>
<dbReference type="InterPro" id="IPR001763">
    <property type="entry name" value="Rhodanese-like_dom"/>
</dbReference>
<evidence type="ECO:0000256" key="3">
    <source>
        <dbReference type="ARBA" id="ARBA00045625"/>
    </source>
</evidence>
<dbReference type="InterPro" id="IPR022111">
    <property type="entry name" value="Rhodanese_C"/>
</dbReference>
<reference evidence="6 7" key="1">
    <citation type="submission" date="2012-10" db="EMBL/GenBank/DDBJ databases">
        <title>Genome sequence of the symbiont of the pentatomidae stink bug Halyomorpha halys.</title>
        <authorList>
            <person name="Kobayashi H."/>
            <person name="Fujii-Muramatsu R."/>
            <person name="Takeishi K."/>
            <person name="Noda H."/>
        </authorList>
    </citation>
    <scope>NUCLEOTIDE SEQUENCE [LARGE SCALE GENOMIC DNA]</scope>
</reference>
<protein>
    <recommendedName>
        <fullName evidence="4">tRNA uridine(34) hydroxylase</fullName>
        <ecNumber evidence="4">1.14.-.-</ecNumber>
    </recommendedName>
    <alternativeName>
        <fullName evidence="4">tRNA hydroxylation protein O</fullName>
    </alternativeName>
</protein>
<dbReference type="PANTHER" id="PTHR43846">
    <property type="entry name" value="UPF0176 PROTEIN YCEA"/>
    <property type="match status" value="1"/>
</dbReference>
<keyword evidence="2 4" id="KW-0560">Oxidoreductase</keyword>
<evidence type="ECO:0000313" key="7">
    <source>
        <dbReference type="Proteomes" id="UP000016900"/>
    </source>
</evidence>
<comment type="similarity">
    <text evidence="4">Belongs to the TrhO family.</text>
</comment>
<evidence type="ECO:0000256" key="2">
    <source>
        <dbReference type="ARBA" id="ARBA00023002"/>
    </source>
</evidence>
<dbReference type="InterPro" id="IPR036873">
    <property type="entry name" value="Rhodanese-like_dom_sf"/>
</dbReference>
<dbReference type="InterPro" id="IPR040503">
    <property type="entry name" value="TRHO_N"/>
</dbReference>
<accession>U3U9R8</accession>